<dbReference type="Pfam" id="PF12450">
    <property type="entry name" value="vWF_A"/>
    <property type="match status" value="1"/>
</dbReference>
<dbReference type="EMBL" id="NTFS01000052">
    <property type="protein sequence ID" value="PAX59410.1"/>
    <property type="molecule type" value="Genomic_DNA"/>
</dbReference>
<dbReference type="PROSITE" id="PS50234">
    <property type="entry name" value="VWFA"/>
    <property type="match status" value="1"/>
</dbReference>
<feature type="signal peptide" evidence="2">
    <location>
        <begin position="1"/>
        <end position="21"/>
    </location>
</feature>
<dbReference type="PANTHER" id="PTHR10579:SF43">
    <property type="entry name" value="ZINC FINGER (C3HC4-TYPE RING FINGER) FAMILY PROTEIN"/>
    <property type="match status" value="1"/>
</dbReference>
<evidence type="ECO:0000313" key="4">
    <source>
        <dbReference type="EMBL" id="PAX59410.1"/>
    </source>
</evidence>
<dbReference type="PANTHER" id="PTHR10579">
    <property type="entry name" value="CALCIUM-ACTIVATED CHLORIDE CHANNEL REGULATOR"/>
    <property type="match status" value="1"/>
</dbReference>
<dbReference type="RefSeq" id="WP_095721036.1">
    <property type="nucleotide sequence ID" value="NZ_NTFS01000052.1"/>
</dbReference>
<evidence type="ECO:0000259" key="3">
    <source>
        <dbReference type="PROSITE" id="PS50234"/>
    </source>
</evidence>
<feature type="compositionally biased region" description="Low complexity" evidence="1">
    <location>
        <begin position="23"/>
        <end position="32"/>
    </location>
</feature>
<dbReference type="Pfam" id="PF12034">
    <property type="entry name" value="YfbK_C"/>
    <property type="match status" value="1"/>
</dbReference>
<gene>
    <name evidence="4" type="ORF">CK510_07115</name>
</gene>
<keyword evidence="5" id="KW-1185">Reference proteome</keyword>
<feature type="region of interest" description="Disordered" evidence="1">
    <location>
        <begin position="23"/>
        <end position="80"/>
    </location>
</feature>
<dbReference type="InterPro" id="IPR036465">
    <property type="entry name" value="vWFA_dom_sf"/>
</dbReference>
<dbReference type="InterPro" id="IPR002035">
    <property type="entry name" value="VWF_A"/>
</dbReference>
<dbReference type="InterPro" id="IPR022156">
    <property type="entry name" value="Uncharacterised_YfbK_N"/>
</dbReference>
<protein>
    <recommendedName>
        <fullName evidence="3">VWFA domain-containing protein</fullName>
    </recommendedName>
</protein>
<dbReference type="Pfam" id="PF00092">
    <property type="entry name" value="VWA"/>
    <property type="match status" value="1"/>
</dbReference>
<keyword evidence="2" id="KW-0732">Signal</keyword>
<evidence type="ECO:0000256" key="2">
    <source>
        <dbReference type="SAM" id="SignalP"/>
    </source>
</evidence>
<feature type="compositionally biased region" description="Polar residues" evidence="1">
    <location>
        <begin position="39"/>
        <end position="77"/>
    </location>
</feature>
<organism evidence="4 5">
    <name type="scientific">Brunnivagina elsteri CCALA 953</name>
    <dbReference type="NCBI Taxonomy" id="987040"/>
    <lineage>
        <taxon>Bacteria</taxon>
        <taxon>Bacillati</taxon>
        <taxon>Cyanobacteriota</taxon>
        <taxon>Cyanophyceae</taxon>
        <taxon>Nostocales</taxon>
        <taxon>Calotrichaceae</taxon>
        <taxon>Brunnivagina</taxon>
    </lineage>
</organism>
<sequence length="559" mass="60886">MINTIKILGCVLLLGYLSACGSENTTTSNSGSAPLPASQVPSPQQSNTGIKSSESSTQVNNKPVNKLQQAPPTQGSAISERENREEYHNIPENQFQVVSANPRSTFAIDVDTASYSNIRRFINEGQLPPTNAVRLEEMINYFKYDYPQPTDNKPFAVTTEVTQTPWNPQHRLVQVGLHSQNTSIENLPANNLVFLIDVSGSMSDANKLPLLKNALRLMVNQLRPNDKVAIAVYAGQAGLVLPPTPGSQKQTIIDALEKLDAGGSTAGGEGIELAYKVARDNFIKSGNNRVILATDGDFNVGASTDEELVKLIEKQRQSGVFLSVLGLGTGNIQDGKMEQLANKGNGNYAYIDSLLEAKKVLVKEIGATLVTVAKDVKIQVEFNPKKVQAYRLIGYENRLLQTQDFNDDKKDAGELGAGHAVTALYEVIPVGVKSDVSLGKIDPLKYQNQTIGNNAVNTDEIMQVNLRYKQPQGENSQLISYTVIDKGIKLENASNNLRFASAIAMFGMVLRDSQYKGSANFDSTLQLARQSVGTDLDGYRAEFIRLVEKSKSLKVVSKS</sequence>
<dbReference type="OrthoDB" id="9805121at2"/>
<evidence type="ECO:0000256" key="1">
    <source>
        <dbReference type="SAM" id="MobiDB-lite"/>
    </source>
</evidence>
<dbReference type="SUPFAM" id="SSF53300">
    <property type="entry name" value="vWA-like"/>
    <property type="match status" value="1"/>
</dbReference>
<dbReference type="InterPro" id="IPR021908">
    <property type="entry name" value="YfbK_C"/>
</dbReference>
<dbReference type="InterPro" id="IPR051266">
    <property type="entry name" value="CLCR"/>
</dbReference>
<accession>A0A2A2TLW6</accession>
<comment type="caution">
    <text evidence="4">The sequence shown here is derived from an EMBL/GenBank/DDBJ whole genome shotgun (WGS) entry which is preliminary data.</text>
</comment>
<dbReference type="AlphaFoldDB" id="A0A2A2TLW6"/>
<feature type="chain" id="PRO_5013014135" description="VWFA domain-containing protein" evidence="2">
    <location>
        <begin position="22"/>
        <end position="559"/>
    </location>
</feature>
<dbReference type="SMART" id="SM00327">
    <property type="entry name" value="VWA"/>
    <property type="match status" value="1"/>
</dbReference>
<dbReference type="Gene3D" id="3.40.50.410">
    <property type="entry name" value="von Willebrand factor, type A domain"/>
    <property type="match status" value="1"/>
</dbReference>
<evidence type="ECO:0000313" key="5">
    <source>
        <dbReference type="Proteomes" id="UP000218238"/>
    </source>
</evidence>
<reference evidence="4 5" key="1">
    <citation type="submission" date="2017-08" db="EMBL/GenBank/DDBJ databases">
        <title>Draft genome sequence of filamentous cyanobacterium Calothrix elsteri CCALA 953.</title>
        <authorList>
            <person name="Gagunashvili A.N."/>
            <person name="Elster J."/>
            <person name="Andresson O.S."/>
        </authorList>
    </citation>
    <scope>NUCLEOTIDE SEQUENCE [LARGE SCALE GENOMIC DNA]</scope>
    <source>
        <strain evidence="4 5">CCALA 953</strain>
    </source>
</reference>
<name>A0A2A2TLW6_9CYAN</name>
<dbReference type="Proteomes" id="UP000218238">
    <property type="component" value="Unassembled WGS sequence"/>
</dbReference>
<proteinExistence type="predicted"/>
<dbReference type="CDD" id="cd01465">
    <property type="entry name" value="vWA_subgroup"/>
    <property type="match status" value="1"/>
</dbReference>
<feature type="domain" description="VWFA" evidence="3">
    <location>
        <begin position="191"/>
        <end position="369"/>
    </location>
</feature>